<evidence type="ECO:0000313" key="4">
    <source>
        <dbReference type="EMBL" id="QUC08418.1"/>
    </source>
</evidence>
<feature type="transmembrane region" description="Helical" evidence="2">
    <location>
        <begin position="562"/>
        <end position="585"/>
    </location>
</feature>
<dbReference type="PANTHER" id="PTHR46825:SF9">
    <property type="entry name" value="BETA-LACTAMASE-RELATED DOMAIN-CONTAINING PROTEIN"/>
    <property type="match status" value="1"/>
</dbReference>
<protein>
    <submittedName>
        <fullName evidence="4">Beta-lactamase family protein</fullName>
    </submittedName>
</protein>
<proteinExistence type="predicted"/>
<dbReference type="EMBL" id="CP072384">
    <property type="protein sequence ID" value="QUC08418.1"/>
    <property type="molecule type" value="Genomic_DNA"/>
</dbReference>
<feature type="transmembrane region" description="Helical" evidence="2">
    <location>
        <begin position="497"/>
        <end position="517"/>
    </location>
</feature>
<evidence type="ECO:0000313" key="5">
    <source>
        <dbReference type="Proteomes" id="UP000678513"/>
    </source>
</evidence>
<organism evidence="4 5">
    <name type="scientific">Arachnia rubra</name>
    <dbReference type="NCBI Taxonomy" id="1547448"/>
    <lineage>
        <taxon>Bacteria</taxon>
        <taxon>Bacillati</taxon>
        <taxon>Actinomycetota</taxon>
        <taxon>Actinomycetes</taxon>
        <taxon>Propionibacteriales</taxon>
        <taxon>Propionibacteriaceae</taxon>
        <taxon>Arachnia</taxon>
    </lineage>
</organism>
<sequence length="591" mass="63124">MNRGEIPGAVVTVVHDGQILTTRSYGYAKTGADGEEPRLVDADALFRVGSVSKLPTSIAVMQLVEQGKLNLDADISTYVDVNIQRRFPGDITLRNLLTHTAGFEEHVGIATQDSELESYILQDPPTQIYAPGTTPAYSNYGMSLAGYIVQQVSGERFEDYIRDHVFAPAGMDSSTYEQPLPAHLTDRMANGYQSNGSTAHPFEIMADSPDGAMTTSGADAGRFMLALLGQSQGSPLLQESTWQQMFSPALTTDQLGTLAKGKQMGLGFFDENRNGHQIVGHGGDLSSHFHADLEVYPGDGNGIFIAVNGSGKDMAVALRSDLMRDFSDRYHPGTAPTPGEKPTVDESRQHAQQVAGTYFSARTFLTTFFSVMNALPPGWGTLTSLGNGNLLLGRGGSVTEYEEIAPWVWRAVDGSNTITAQVENGTVVRIGATPAFSMLPVTPAQKAFLPVMVIATAVLVLFLVAWPAGAIRRWQAKRKGETAPSVPLTWPARLARIGAGLTLAAIAAWVVAAMSLMSNATSVAPLALHGIQAVTLLGIFGTVPAAIDLVQAIRTRAGIRRIIAASLLLVALGAVTWMVLSFHILNPDVTF</sequence>
<dbReference type="InterPro" id="IPR050491">
    <property type="entry name" value="AmpC-like"/>
</dbReference>
<keyword evidence="2" id="KW-0812">Transmembrane</keyword>
<keyword evidence="5" id="KW-1185">Reference proteome</keyword>
<dbReference type="Proteomes" id="UP000678513">
    <property type="component" value="Chromosome"/>
</dbReference>
<evidence type="ECO:0000259" key="3">
    <source>
        <dbReference type="Pfam" id="PF00144"/>
    </source>
</evidence>
<dbReference type="InterPro" id="IPR001466">
    <property type="entry name" value="Beta-lactam-related"/>
</dbReference>
<keyword evidence="2" id="KW-0472">Membrane</keyword>
<accession>A0ABX7Y6D1</accession>
<name>A0ABX7Y6D1_9ACTN</name>
<dbReference type="Pfam" id="PF00144">
    <property type="entry name" value="Beta-lactamase"/>
    <property type="match status" value="1"/>
</dbReference>
<reference evidence="4 5" key="1">
    <citation type="submission" date="2021-03" db="EMBL/GenBank/DDBJ databases">
        <title>Human Oral Microbial Genomes.</title>
        <authorList>
            <person name="Johnston C.D."/>
            <person name="Chen T."/>
            <person name="Dewhirst F.E."/>
        </authorList>
    </citation>
    <scope>NUCLEOTIDE SEQUENCE [LARGE SCALE GENOMIC DNA]</scope>
    <source>
        <strain evidence="4 5">DSMZ 100122</strain>
    </source>
</reference>
<feature type="transmembrane region" description="Helical" evidence="2">
    <location>
        <begin position="529"/>
        <end position="550"/>
    </location>
</feature>
<evidence type="ECO:0000256" key="2">
    <source>
        <dbReference type="SAM" id="Phobius"/>
    </source>
</evidence>
<dbReference type="RefSeq" id="WP_212324300.1">
    <property type="nucleotide sequence ID" value="NZ_AP024463.1"/>
</dbReference>
<gene>
    <name evidence="4" type="ORF">J5A65_01315</name>
</gene>
<dbReference type="SUPFAM" id="SSF56601">
    <property type="entry name" value="beta-lactamase/transpeptidase-like"/>
    <property type="match status" value="1"/>
</dbReference>
<feature type="domain" description="Beta-lactamase-related" evidence="3">
    <location>
        <begin position="3"/>
        <end position="322"/>
    </location>
</feature>
<feature type="transmembrane region" description="Helical" evidence="2">
    <location>
        <begin position="447"/>
        <end position="469"/>
    </location>
</feature>
<dbReference type="Gene3D" id="3.40.710.10">
    <property type="entry name" value="DD-peptidase/beta-lactamase superfamily"/>
    <property type="match status" value="1"/>
</dbReference>
<dbReference type="PANTHER" id="PTHR46825">
    <property type="entry name" value="D-ALANYL-D-ALANINE-CARBOXYPEPTIDASE/ENDOPEPTIDASE AMPH"/>
    <property type="match status" value="1"/>
</dbReference>
<feature type="region of interest" description="Disordered" evidence="1">
    <location>
        <begin position="328"/>
        <end position="347"/>
    </location>
</feature>
<keyword evidence="2" id="KW-1133">Transmembrane helix</keyword>
<evidence type="ECO:0000256" key="1">
    <source>
        <dbReference type="SAM" id="MobiDB-lite"/>
    </source>
</evidence>
<dbReference type="InterPro" id="IPR012338">
    <property type="entry name" value="Beta-lactam/transpept-like"/>
</dbReference>